<protein>
    <submittedName>
        <fullName evidence="1">Uncharacterized protein</fullName>
    </submittedName>
</protein>
<keyword evidence="2" id="KW-1185">Reference proteome</keyword>
<accession>A0A495A4C7</accession>
<evidence type="ECO:0000313" key="2">
    <source>
        <dbReference type="Proteomes" id="UP000269301"/>
    </source>
</evidence>
<dbReference type="Proteomes" id="UP000269301">
    <property type="component" value="Unassembled WGS sequence"/>
</dbReference>
<comment type="caution">
    <text evidence="1">The sequence shown here is derived from an EMBL/GenBank/DDBJ whole genome shotgun (WGS) entry which is preliminary data.</text>
</comment>
<proteinExistence type="predicted"/>
<gene>
    <name evidence="1" type="ORF">D8M06_08170</name>
</gene>
<name>A0A495A4C7_9BACI</name>
<dbReference type="AlphaFoldDB" id="A0A495A4C7"/>
<sequence length="107" mass="13110">MEIYLRGMSYINESSAYIYEQKQDIDKSRIYQRRKLIYQQREVGNQRKRCIYIRKEAGYRQWQRISTEKAVISTIKIGNQRIPSIYQHETTKYLHTHTTHKKSLYFN</sequence>
<dbReference type="EMBL" id="RBZP01000004">
    <property type="protein sequence ID" value="RKQ34341.1"/>
    <property type="molecule type" value="Genomic_DNA"/>
</dbReference>
<evidence type="ECO:0000313" key="1">
    <source>
        <dbReference type="EMBL" id="RKQ34341.1"/>
    </source>
</evidence>
<organism evidence="1 2">
    <name type="scientific">Oceanobacillus halophilus</name>
    <dbReference type="NCBI Taxonomy" id="930130"/>
    <lineage>
        <taxon>Bacteria</taxon>
        <taxon>Bacillati</taxon>
        <taxon>Bacillota</taxon>
        <taxon>Bacilli</taxon>
        <taxon>Bacillales</taxon>
        <taxon>Bacillaceae</taxon>
        <taxon>Oceanobacillus</taxon>
    </lineage>
</organism>
<reference evidence="1 2" key="1">
    <citation type="journal article" date="2016" name="Int. J. Syst. Evol. Microbiol.">
        <title>Oceanobacillus halophilus sp. nov., a novel moderately halophilic bacterium from a hypersaline lake.</title>
        <authorList>
            <person name="Amoozegar M.A."/>
            <person name="Bagheri M."/>
            <person name="Makhdoumi A."/>
            <person name="Nikou M.M."/>
            <person name="Fazeli S.A.S."/>
            <person name="Schumann P."/>
            <person name="Sproer C."/>
            <person name="Sanchez-Porro C."/>
            <person name="Ventosa A."/>
        </authorList>
    </citation>
    <scope>NUCLEOTIDE SEQUENCE [LARGE SCALE GENOMIC DNA]</scope>
    <source>
        <strain evidence="1 2">DSM 23996</strain>
    </source>
</reference>